<feature type="transmembrane region" description="Helical" evidence="7">
    <location>
        <begin position="417"/>
        <end position="441"/>
    </location>
</feature>
<evidence type="ECO:0000256" key="5">
    <source>
        <dbReference type="ARBA" id="ARBA00023136"/>
    </source>
</evidence>
<feature type="transmembrane region" description="Helical" evidence="7">
    <location>
        <begin position="666"/>
        <end position="690"/>
    </location>
</feature>
<keyword evidence="3 7" id="KW-0812">Transmembrane</keyword>
<evidence type="ECO:0000256" key="3">
    <source>
        <dbReference type="ARBA" id="ARBA00022692"/>
    </source>
</evidence>
<keyword evidence="5 7" id="KW-0472">Membrane</keyword>
<evidence type="ECO:0000256" key="4">
    <source>
        <dbReference type="ARBA" id="ARBA00022989"/>
    </source>
</evidence>
<protein>
    <submittedName>
        <fullName evidence="10 11">Transmembrane channel-like protein 7 isoform X1</fullName>
    </submittedName>
</protein>
<feature type="transmembrane region" description="Helical" evidence="7">
    <location>
        <begin position="376"/>
        <end position="397"/>
    </location>
</feature>
<dbReference type="RefSeq" id="XP_055863744.1">
    <property type="nucleotide sequence ID" value="XM_056007769.1"/>
</dbReference>
<feature type="compositionally biased region" description="Basic and acidic residues" evidence="6">
    <location>
        <begin position="1"/>
        <end position="11"/>
    </location>
</feature>
<keyword evidence="9" id="KW-1185">Reference proteome</keyword>
<dbReference type="AlphaFoldDB" id="A0A9W2YM54"/>
<dbReference type="OMA" id="FIRRIMS"/>
<feature type="transmembrane region" description="Helical" evidence="7">
    <location>
        <begin position="282"/>
        <end position="305"/>
    </location>
</feature>
<dbReference type="RefSeq" id="XP_055863746.1">
    <property type="nucleotide sequence ID" value="XM_056007771.1"/>
</dbReference>
<feature type="transmembrane region" description="Helical" evidence="7">
    <location>
        <begin position="511"/>
        <end position="534"/>
    </location>
</feature>
<dbReference type="GeneID" id="106065236"/>
<feature type="transmembrane region" description="Helical" evidence="7">
    <location>
        <begin position="572"/>
        <end position="589"/>
    </location>
</feature>
<dbReference type="RefSeq" id="XP_055863743.1">
    <property type="nucleotide sequence ID" value="XM_056007768.1"/>
</dbReference>
<dbReference type="GO" id="GO:0005886">
    <property type="term" value="C:plasma membrane"/>
    <property type="evidence" value="ECO:0007669"/>
    <property type="project" value="InterPro"/>
</dbReference>
<gene>
    <name evidence="10 11 12 13" type="primary">LOC106065236</name>
</gene>
<evidence type="ECO:0000313" key="9">
    <source>
        <dbReference type="Proteomes" id="UP001165740"/>
    </source>
</evidence>
<name>A0A9W2YM54_BIOGL</name>
<dbReference type="GO" id="GO:0008381">
    <property type="term" value="F:mechanosensitive monoatomic ion channel activity"/>
    <property type="evidence" value="ECO:0007669"/>
    <property type="project" value="TreeGrafter"/>
</dbReference>
<evidence type="ECO:0000313" key="12">
    <source>
        <dbReference type="RefSeq" id="XP_055863745.1"/>
    </source>
</evidence>
<dbReference type="PANTHER" id="PTHR23302:SF24">
    <property type="entry name" value="TMC DOMAIN-CONTAINING PROTEIN"/>
    <property type="match status" value="1"/>
</dbReference>
<evidence type="ECO:0000256" key="7">
    <source>
        <dbReference type="SAM" id="Phobius"/>
    </source>
</evidence>
<evidence type="ECO:0000256" key="6">
    <source>
        <dbReference type="SAM" id="MobiDB-lite"/>
    </source>
</evidence>
<dbReference type="InterPro" id="IPR038900">
    <property type="entry name" value="TMC"/>
</dbReference>
<feature type="region of interest" description="Disordered" evidence="6">
    <location>
        <begin position="768"/>
        <end position="925"/>
    </location>
</feature>
<evidence type="ECO:0000256" key="1">
    <source>
        <dbReference type="ARBA" id="ARBA00004141"/>
    </source>
</evidence>
<feature type="transmembrane region" description="Helical" evidence="7">
    <location>
        <begin position="215"/>
        <end position="237"/>
    </location>
</feature>
<feature type="transmembrane region" description="Helical" evidence="7">
    <location>
        <begin position="453"/>
        <end position="473"/>
    </location>
</feature>
<dbReference type="PANTHER" id="PTHR23302">
    <property type="entry name" value="TRANSMEMBRANE CHANNEL-RELATED"/>
    <property type="match status" value="1"/>
</dbReference>
<dbReference type="InterPro" id="IPR012496">
    <property type="entry name" value="TMC_dom"/>
</dbReference>
<feature type="compositionally biased region" description="Low complexity" evidence="6">
    <location>
        <begin position="842"/>
        <end position="853"/>
    </location>
</feature>
<dbReference type="RefSeq" id="XP_055863745.1">
    <property type="nucleotide sequence ID" value="XM_056007770.1"/>
</dbReference>
<accession>A0A9W2YM54</accession>
<comment type="similarity">
    <text evidence="2">Belongs to the TMC family.</text>
</comment>
<dbReference type="Proteomes" id="UP001165740">
    <property type="component" value="Chromosome 13"/>
</dbReference>
<feature type="domain" description="TMC" evidence="8">
    <location>
        <begin position="499"/>
        <end position="605"/>
    </location>
</feature>
<feature type="transmembrane region" description="Helical" evidence="7">
    <location>
        <begin position="546"/>
        <end position="566"/>
    </location>
</feature>
<keyword evidence="4 7" id="KW-1133">Transmembrane helix</keyword>
<feature type="compositionally biased region" description="Polar residues" evidence="6">
    <location>
        <begin position="911"/>
        <end position="925"/>
    </location>
</feature>
<evidence type="ECO:0000313" key="10">
    <source>
        <dbReference type="RefSeq" id="XP_055863743.1"/>
    </source>
</evidence>
<comment type="subcellular location">
    <subcellularLocation>
        <location evidence="1">Membrane</location>
        <topology evidence="1">Multi-pass membrane protein</topology>
    </subcellularLocation>
</comment>
<sequence>MANLEGRELRGSKNFGGPRTSQHLDMLDNIPEDGSWHQPRNIEITPNVNTNCFLQGISPMSPRAQPLVYDTPVISQRRRATEEDLKWKLRYAHLYTEVKWYQEIQDVCTTTDNWKPMEYVLRNLREFPMDIQTKLRLSRKLRNDIGDSPMSRSGTLKRGSVTARQLSHQLQRKTSNSLGLSRGGFSLMALWGDTIGRIAANFGSNVASYFTFLRFLVLINSLMCLLMFCFVSLPQIISGDVTSEDIKSGFFGELSKTIFFYGAYSNSTIGRTEDSIGYKRPLAYLMTWSSANFLAALIIVISMYVNYKRIKGYNFGDAEPYSTQLFTSWDYSIINRKGIEKMKGFIVHYFRETKKEESFKKGLNGKQRVNLWIIRIMCNLISVGALGGSAYLIYYVANNTIKPGLDVPKVINDFFVKYQLTLIVSGLKIVVPPLLSLMLIIERYHPRTEIKINIARTAVFYVASLVVFLASVYSVSNKCMTDEHVPVNTTTTTPTTYCCWENEVGEQLFQIIILDLIVCVVVGLVVTGGQALLYKAGILTRFGKPDFNVASLILDLVYGQSLVWLGLYAAPFFAMVALVKLIIIFYFNYGLARAFCEPNNVFRASRSGTFYLFILLITLFVGLFPMTYAIIRLRPSGSCGPFRLQSRVYEVLTGEIGDAPEWLQDIIHFASTPAVIIPLLIVLILLAIYYKAKSSTLHTEAKQLRHHLEFERKVEKRKIYATAKLAQGMSESSSLDVLGKTRQYASQEALNKPRQNGAFDDRITHEYEPQQQDQGGEPLQDYEQLPNGDGPGHQVNRGHGHPSNEVQGRAPYNRQGGAQQDHPPYNSPNEIRLHDEPFQRMSSGRSSDFLRSSANRNYPGHFPLGNQLPNEQNHPMGQGPSLPPRGGHHNPVFYDYPEDEFQLRPRGQEGNHLQQPFSRGSHNFY</sequence>
<evidence type="ECO:0000313" key="11">
    <source>
        <dbReference type="RefSeq" id="XP_055863744.1"/>
    </source>
</evidence>
<feature type="transmembrane region" description="Helical" evidence="7">
    <location>
        <begin position="610"/>
        <end position="631"/>
    </location>
</feature>
<feature type="region of interest" description="Disordered" evidence="6">
    <location>
        <begin position="1"/>
        <end position="24"/>
    </location>
</feature>
<dbReference type="OrthoDB" id="5831905at2759"/>
<evidence type="ECO:0000313" key="13">
    <source>
        <dbReference type="RefSeq" id="XP_055863746.1"/>
    </source>
</evidence>
<dbReference type="Pfam" id="PF07810">
    <property type="entry name" value="TMC"/>
    <property type="match status" value="1"/>
</dbReference>
<evidence type="ECO:0000259" key="8">
    <source>
        <dbReference type="Pfam" id="PF07810"/>
    </source>
</evidence>
<organism evidence="9 12">
    <name type="scientific">Biomphalaria glabrata</name>
    <name type="common">Bloodfluke planorb</name>
    <name type="synonym">Freshwater snail</name>
    <dbReference type="NCBI Taxonomy" id="6526"/>
    <lineage>
        <taxon>Eukaryota</taxon>
        <taxon>Metazoa</taxon>
        <taxon>Spiralia</taxon>
        <taxon>Lophotrochozoa</taxon>
        <taxon>Mollusca</taxon>
        <taxon>Gastropoda</taxon>
        <taxon>Heterobranchia</taxon>
        <taxon>Euthyneura</taxon>
        <taxon>Panpulmonata</taxon>
        <taxon>Hygrophila</taxon>
        <taxon>Lymnaeoidea</taxon>
        <taxon>Planorbidae</taxon>
        <taxon>Biomphalaria</taxon>
    </lineage>
</organism>
<reference evidence="10 11" key="1">
    <citation type="submission" date="2025-04" db="UniProtKB">
        <authorList>
            <consortium name="RefSeq"/>
        </authorList>
    </citation>
    <scope>IDENTIFICATION</scope>
</reference>
<evidence type="ECO:0000256" key="2">
    <source>
        <dbReference type="ARBA" id="ARBA00006510"/>
    </source>
</evidence>
<proteinExistence type="inferred from homology"/>